<evidence type="ECO:0000256" key="3">
    <source>
        <dbReference type="ARBA" id="ARBA00022723"/>
    </source>
</evidence>
<dbReference type="InterPro" id="IPR017896">
    <property type="entry name" value="4Fe4S_Fe-S-bd"/>
</dbReference>
<keyword evidence="3" id="KW-0479">Metal-binding</keyword>
<keyword evidence="5" id="KW-0408">Iron</keyword>
<gene>
    <name evidence="10" type="ORF">HF872_09000</name>
</gene>
<dbReference type="InterPro" id="IPR017900">
    <property type="entry name" value="4Fe4S_Fe_S_CS"/>
</dbReference>
<dbReference type="CDD" id="cd16373">
    <property type="entry name" value="DMSOR_beta_like"/>
    <property type="match status" value="1"/>
</dbReference>
<keyword evidence="2" id="KW-0004">4Fe-4S</keyword>
<organism evidence="10 11">
    <name type="scientific">Megasphaera hexanoica</name>
    <dbReference type="NCBI Taxonomy" id="1675036"/>
    <lineage>
        <taxon>Bacteria</taxon>
        <taxon>Bacillati</taxon>
        <taxon>Bacillota</taxon>
        <taxon>Negativicutes</taxon>
        <taxon>Veillonellales</taxon>
        <taxon>Veillonellaceae</taxon>
        <taxon>Megasphaera</taxon>
    </lineage>
</organism>
<keyword evidence="4" id="KW-0249">Electron transport</keyword>
<feature type="domain" description="4Fe-4S ferredoxin-type" evidence="9">
    <location>
        <begin position="334"/>
        <end position="365"/>
    </location>
</feature>
<dbReference type="SUPFAM" id="SSF54862">
    <property type="entry name" value="4Fe-4S ferredoxins"/>
    <property type="match status" value="2"/>
</dbReference>
<dbReference type="InterPro" id="IPR051684">
    <property type="entry name" value="Electron_Trans/Redox"/>
</dbReference>
<dbReference type="PROSITE" id="PS00198">
    <property type="entry name" value="4FE4S_FER_1"/>
    <property type="match status" value="3"/>
</dbReference>
<reference evidence="10 11" key="1">
    <citation type="submission" date="2020-04" db="EMBL/GenBank/DDBJ databases">
        <authorList>
            <person name="Hitch T.C.A."/>
            <person name="Wylensek D."/>
            <person name="Clavel T."/>
        </authorList>
    </citation>
    <scope>NUCLEOTIDE SEQUENCE [LARGE SCALE GENOMIC DNA]</scope>
    <source>
        <strain evidence="10 11">Oil-RF-744-FAT-WT-6-1</strain>
    </source>
</reference>
<name>A0A848BQW5_9FIRM</name>
<dbReference type="GO" id="GO:0046872">
    <property type="term" value="F:metal ion binding"/>
    <property type="evidence" value="ECO:0007669"/>
    <property type="project" value="UniProtKB-KW"/>
</dbReference>
<evidence type="ECO:0000256" key="8">
    <source>
        <dbReference type="SAM" id="Phobius"/>
    </source>
</evidence>
<evidence type="ECO:0000256" key="4">
    <source>
        <dbReference type="ARBA" id="ARBA00022982"/>
    </source>
</evidence>
<evidence type="ECO:0000313" key="10">
    <source>
        <dbReference type="EMBL" id="NME28751.1"/>
    </source>
</evidence>
<feature type="transmembrane region" description="Helical" evidence="8">
    <location>
        <begin position="42"/>
        <end position="75"/>
    </location>
</feature>
<feature type="transmembrane region" description="Helical" evidence="8">
    <location>
        <begin position="96"/>
        <end position="120"/>
    </location>
</feature>
<keyword evidence="6" id="KW-0411">Iron-sulfur</keyword>
<feature type="domain" description="4Fe-4S ferredoxin-type" evidence="9">
    <location>
        <begin position="210"/>
        <end position="239"/>
    </location>
</feature>
<dbReference type="GO" id="GO:0051539">
    <property type="term" value="F:4 iron, 4 sulfur cluster binding"/>
    <property type="evidence" value="ECO:0007669"/>
    <property type="project" value="UniProtKB-KW"/>
</dbReference>
<feature type="compositionally biased region" description="Basic and acidic residues" evidence="7">
    <location>
        <begin position="271"/>
        <end position="282"/>
    </location>
</feature>
<dbReference type="GO" id="GO:0005886">
    <property type="term" value="C:plasma membrane"/>
    <property type="evidence" value="ECO:0007669"/>
    <property type="project" value="TreeGrafter"/>
</dbReference>
<evidence type="ECO:0000256" key="2">
    <source>
        <dbReference type="ARBA" id="ARBA00022485"/>
    </source>
</evidence>
<accession>A0A848BQW5</accession>
<dbReference type="PROSITE" id="PS51379">
    <property type="entry name" value="4FE4S_FER_2"/>
    <property type="match status" value="6"/>
</dbReference>
<dbReference type="EMBL" id="JABAFG010000014">
    <property type="protein sequence ID" value="NME28751.1"/>
    <property type="molecule type" value="Genomic_DNA"/>
</dbReference>
<feature type="domain" description="4Fe-4S ferredoxin-type" evidence="9">
    <location>
        <begin position="454"/>
        <end position="485"/>
    </location>
</feature>
<dbReference type="AlphaFoldDB" id="A0A848BQW5"/>
<feature type="transmembrane region" description="Helical" evidence="8">
    <location>
        <begin position="7"/>
        <end position="30"/>
    </location>
</feature>
<feature type="transmembrane region" description="Helical" evidence="8">
    <location>
        <begin position="164"/>
        <end position="186"/>
    </location>
</feature>
<feature type="transmembrane region" description="Helical" evidence="8">
    <location>
        <begin position="140"/>
        <end position="157"/>
    </location>
</feature>
<dbReference type="RefSeq" id="WP_170087758.1">
    <property type="nucleotide sequence ID" value="NZ_JABAFG010000014.1"/>
</dbReference>
<dbReference type="Pfam" id="PF12838">
    <property type="entry name" value="Fer4_7"/>
    <property type="match status" value="1"/>
</dbReference>
<dbReference type="PANTHER" id="PTHR30176:SF3">
    <property type="entry name" value="FERREDOXIN-TYPE PROTEIN NAPH"/>
    <property type="match status" value="1"/>
</dbReference>
<feature type="region of interest" description="Disordered" evidence="7">
    <location>
        <begin position="267"/>
        <end position="287"/>
    </location>
</feature>
<sequence>MIQKGRIFLSWLTMAAVLLSFGGVVMPFLTRWQFLPALLASNVLAIAVILLVTFFCGRLYCSVLCPLGISQDAIYWLAKRRKKNRRKFTFHKEQRWVRYGILAAVALSLLMGISLVPVLVDPYSIFGRIVTDILAVPASYVWNGLAGLSLGWLPIISKVDILPLAGPAVVMAGVYFLVLSILSWRYGRWYCNTLCPAGTLLGTVSRFSLFRPIIDRSRCVRCGQCEKICRSSCIDVAHGIVDSSRCVDCFDCISICPKGALSMSRRGRKQSAVERTEEKEAPEMPETEGISRRDMLITTAVAAGTLAAGLARSQPLIPGLLGTGKGKKAVLPPGALSLTDFSQHCTACHLCVSRCPSKVLTPAVLENGIMQMGQPHMDFTRGYCVHNCNFCCQACPAGAIRPLQMDVKQQTKIGIARYAQFHCLIAREGIICGNCARHCPVQAITMVENRDGRSYPKVDGARCIGCGACEYHCPAHPAAISVSPMRS</sequence>
<proteinExistence type="predicted"/>
<evidence type="ECO:0000256" key="7">
    <source>
        <dbReference type="SAM" id="MobiDB-lite"/>
    </source>
</evidence>
<evidence type="ECO:0000259" key="9">
    <source>
        <dbReference type="PROSITE" id="PS51379"/>
    </source>
</evidence>
<keyword evidence="8" id="KW-0812">Transmembrane</keyword>
<evidence type="ECO:0000256" key="6">
    <source>
        <dbReference type="ARBA" id="ARBA00023014"/>
    </source>
</evidence>
<feature type="domain" description="4Fe-4S ferredoxin-type" evidence="9">
    <location>
        <begin position="373"/>
        <end position="405"/>
    </location>
</feature>
<dbReference type="Gene3D" id="3.30.70.20">
    <property type="match status" value="3"/>
</dbReference>
<keyword evidence="1" id="KW-0813">Transport</keyword>
<feature type="domain" description="4Fe-4S ferredoxin-type" evidence="9">
    <location>
        <begin position="240"/>
        <end position="266"/>
    </location>
</feature>
<keyword evidence="8" id="KW-1133">Transmembrane helix</keyword>
<evidence type="ECO:0000256" key="1">
    <source>
        <dbReference type="ARBA" id="ARBA00022448"/>
    </source>
</evidence>
<keyword evidence="8" id="KW-0472">Membrane</keyword>
<dbReference type="PANTHER" id="PTHR30176">
    <property type="entry name" value="FERREDOXIN-TYPE PROTEIN NAPH"/>
    <property type="match status" value="1"/>
</dbReference>
<protein>
    <submittedName>
        <fullName evidence="10">4Fe-4S dicluster domain-containing protein</fullName>
    </submittedName>
</protein>
<dbReference type="Proteomes" id="UP000591071">
    <property type="component" value="Unassembled WGS sequence"/>
</dbReference>
<comment type="caution">
    <text evidence="10">The sequence shown here is derived from an EMBL/GenBank/DDBJ whole genome shotgun (WGS) entry which is preliminary data.</text>
</comment>
<dbReference type="Pfam" id="PF12801">
    <property type="entry name" value="Fer4_5"/>
    <property type="match status" value="2"/>
</dbReference>
<evidence type="ECO:0000256" key="5">
    <source>
        <dbReference type="ARBA" id="ARBA00023004"/>
    </source>
</evidence>
<evidence type="ECO:0000313" key="11">
    <source>
        <dbReference type="Proteomes" id="UP000591071"/>
    </source>
</evidence>
<feature type="domain" description="4Fe-4S ferredoxin-type" evidence="9">
    <location>
        <begin position="430"/>
        <end position="449"/>
    </location>
</feature>